<evidence type="ECO:0000313" key="2">
    <source>
        <dbReference type="Proteomes" id="UP000293360"/>
    </source>
</evidence>
<keyword evidence="2" id="KW-1185">Reference proteome</keyword>
<accession>A0A4Q4TB05</accession>
<dbReference type="Proteomes" id="UP000293360">
    <property type="component" value="Unassembled WGS sequence"/>
</dbReference>
<comment type="caution">
    <text evidence="1">The sequence shown here is derived from an EMBL/GenBank/DDBJ whole genome shotgun (WGS) entry which is preliminary data.</text>
</comment>
<sequence>MVNLYGIRCRLGFFTFDTANVKRKAIRVCSANSTLPQETQADPMANTCRLRCWGHIINIVATGLIFLEKDRTTRVMANRAVETAHKASTFIRVTPQCRDAFKMRHAAVRSSLQNVEEYLNEDNKAFEGPIFEVVAAPAAQPWLELSAKK</sequence>
<name>A0A4Q4TB05_9PEZI</name>
<gene>
    <name evidence="1" type="ORF">DL764_004886</name>
</gene>
<protein>
    <submittedName>
        <fullName evidence="1">Uncharacterized protein</fullName>
    </submittedName>
</protein>
<organism evidence="1 2">
    <name type="scientific">Monosporascus ibericus</name>
    <dbReference type="NCBI Taxonomy" id="155417"/>
    <lineage>
        <taxon>Eukaryota</taxon>
        <taxon>Fungi</taxon>
        <taxon>Dikarya</taxon>
        <taxon>Ascomycota</taxon>
        <taxon>Pezizomycotina</taxon>
        <taxon>Sordariomycetes</taxon>
        <taxon>Xylariomycetidae</taxon>
        <taxon>Xylariales</taxon>
        <taxon>Xylariales incertae sedis</taxon>
        <taxon>Monosporascus</taxon>
    </lineage>
</organism>
<reference evidence="1 2" key="1">
    <citation type="submission" date="2018-06" db="EMBL/GenBank/DDBJ databases">
        <title>Complete Genomes of Monosporascus.</title>
        <authorList>
            <person name="Robinson A.J."/>
            <person name="Natvig D.O."/>
        </authorList>
    </citation>
    <scope>NUCLEOTIDE SEQUENCE [LARGE SCALE GENOMIC DNA]</scope>
    <source>
        <strain evidence="1 2">CBS 110550</strain>
    </source>
</reference>
<dbReference type="EMBL" id="QJNU01000241">
    <property type="protein sequence ID" value="RYP03806.1"/>
    <property type="molecule type" value="Genomic_DNA"/>
</dbReference>
<dbReference type="OrthoDB" id="4837779at2759"/>
<evidence type="ECO:0000313" key="1">
    <source>
        <dbReference type="EMBL" id="RYP03806.1"/>
    </source>
</evidence>
<dbReference type="AlphaFoldDB" id="A0A4Q4TB05"/>
<proteinExistence type="predicted"/>